<sequence>MAERTGIALKGITIGTTAVQTVAASESDTATGTFNRIPLHERDMKVALIGVGQAGGKVTERLARFDADMGFGAVQGALAVNSAEADLQSLEFVDTQLIGADRVNGHGVGGDNELGTEVMQSDIQQVLGSLDGRVTSSAEAIFVVAGLGGGTGSGGAPVLVHHLQQVYDVPVYALGILPGRNEGALYQANAGRSLKTLIREADSTLLVDNDAWHEQGESVEGAFETINERIAKRVGLLFASGEAVDGVGESVVDSSEVINTLRAGGVAALGYATEVASEDSAENIRTAMSVSRQALLTGTSLPDATTADSALLVIAGDPDRIPRKGVERARRWLEDETGSMQVRGGDFPLDSDRLGALVLLGGAERSDRVQQFMNRAREAKRAREEEQTDHAAAFADDRLEDLF</sequence>
<feature type="binding site" evidence="6">
    <location>
        <position position="209"/>
    </location>
    <ligand>
        <name>GTP</name>
        <dbReference type="ChEBI" id="CHEBI:37565"/>
    </ligand>
</feature>
<dbReference type="Pfam" id="PF21011">
    <property type="entry name" value="CetZ_C"/>
    <property type="match status" value="1"/>
</dbReference>
<dbReference type="SMART" id="SM00864">
    <property type="entry name" value="Tubulin"/>
    <property type="match status" value="1"/>
</dbReference>
<evidence type="ECO:0000256" key="3">
    <source>
        <dbReference type="ARBA" id="ARBA00022741"/>
    </source>
</evidence>
<dbReference type="GO" id="GO:0051301">
    <property type="term" value="P:cell division"/>
    <property type="evidence" value="ECO:0007669"/>
    <property type="project" value="UniProtKB-KW"/>
</dbReference>
<keyword evidence="8" id="KW-0131">Cell cycle</keyword>
<dbReference type="Gene3D" id="3.40.50.1440">
    <property type="entry name" value="Tubulin/FtsZ, GTPase domain"/>
    <property type="match status" value="1"/>
</dbReference>
<feature type="binding site" evidence="6">
    <location>
        <begin position="53"/>
        <end position="57"/>
    </location>
    <ligand>
        <name>GTP</name>
        <dbReference type="ChEBI" id="CHEBI:37565"/>
    </ligand>
</feature>
<dbReference type="GO" id="GO:0007017">
    <property type="term" value="P:microtubule-based process"/>
    <property type="evidence" value="ECO:0007669"/>
    <property type="project" value="InterPro"/>
</dbReference>
<keyword evidence="2 6" id="KW-0963">Cytoplasm</keyword>
<dbReference type="SUPFAM" id="SSF52490">
    <property type="entry name" value="Tubulin nucleotide-binding domain-like"/>
    <property type="match status" value="1"/>
</dbReference>
<dbReference type="GO" id="GO:0005737">
    <property type="term" value="C:cytoplasm"/>
    <property type="evidence" value="ECO:0007669"/>
    <property type="project" value="UniProtKB-SubCell"/>
</dbReference>
<dbReference type="InterPro" id="IPR037103">
    <property type="entry name" value="Tubulin/FtsZ-like_C"/>
</dbReference>
<dbReference type="PROSITE" id="PS00227">
    <property type="entry name" value="TUBULIN"/>
    <property type="match status" value="1"/>
</dbReference>
<dbReference type="CDD" id="cd02202">
    <property type="entry name" value="CetZ_tubulin-like"/>
    <property type="match status" value="1"/>
</dbReference>
<dbReference type="Proteomes" id="UP000185936">
    <property type="component" value="Unassembled WGS sequence"/>
</dbReference>
<dbReference type="GO" id="GO:0008360">
    <property type="term" value="P:regulation of cell shape"/>
    <property type="evidence" value="ECO:0007669"/>
    <property type="project" value="UniProtKB-UniRule"/>
</dbReference>
<evidence type="ECO:0000256" key="1">
    <source>
        <dbReference type="ARBA" id="ARBA00006877"/>
    </source>
</evidence>
<keyword evidence="9" id="KW-1185">Reference proteome</keyword>
<keyword evidence="5 6" id="KW-0342">GTP-binding</keyword>
<accession>A0A1N7G1R1</accession>
<evidence type="ECO:0000259" key="7">
    <source>
        <dbReference type="SMART" id="SM00864"/>
    </source>
</evidence>
<keyword evidence="4 6" id="KW-0133">Cell shape</keyword>
<dbReference type="AlphaFoldDB" id="A0A1N7G1R1"/>
<dbReference type="InterPro" id="IPR003008">
    <property type="entry name" value="Tubulin_FtsZ_GTPase"/>
</dbReference>
<dbReference type="InterPro" id="IPR017975">
    <property type="entry name" value="Tubulin_CS"/>
</dbReference>
<comment type="function">
    <text evidence="6">Involved in cell shape control.</text>
</comment>
<comment type="similarity">
    <text evidence="1 6">Belongs to the CetZ family.</text>
</comment>
<reference evidence="9" key="1">
    <citation type="submission" date="2017-01" db="EMBL/GenBank/DDBJ databases">
        <authorList>
            <person name="Varghese N."/>
            <person name="Submissions S."/>
        </authorList>
    </citation>
    <scope>NUCLEOTIDE SEQUENCE [LARGE SCALE GENOMIC DNA]</scope>
    <source>
        <strain evidence="9">type strain: HArc-</strain>
    </source>
</reference>
<evidence type="ECO:0000313" key="9">
    <source>
        <dbReference type="Proteomes" id="UP000185936"/>
    </source>
</evidence>
<dbReference type="FunFam" id="3.40.50.1440:FF:000051">
    <property type="entry name" value="Tubulin-like protein CetZ"/>
    <property type="match status" value="1"/>
</dbReference>
<evidence type="ECO:0000256" key="4">
    <source>
        <dbReference type="ARBA" id="ARBA00022960"/>
    </source>
</evidence>
<comment type="subcellular location">
    <subcellularLocation>
        <location evidence="6">Cytoplasm</location>
    </subcellularLocation>
</comment>
<dbReference type="InterPro" id="IPR048737">
    <property type="entry name" value="CetZ_C"/>
</dbReference>
<dbReference type="GO" id="GO:0005874">
    <property type="term" value="C:microtubule"/>
    <property type="evidence" value="ECO:0007669"/>
    <property type="project" value="InterPro"/>
</dbReference>
<organism evidence="8 9">
    <name type="scientific">Natronorubrum thiooxidans</name>
    <dbReference type="NCBI Taxonomy" id="308853"/>
    <lineage>
        <taxon>Archaea</taxon>
        <taxon>Methanobacteriati</taxon>
        <taxon>Methanobacteriota</taxon>
        <taxon>Stenosarchaea group</taxon>
        <taxon>Halobacteria</taxon>
        <taxon>Halobacteriales</taxon>
        <taxon>Natrialbaceae</taxon>
        <taxon>Natronorubrum</taxon>
    </lineage>
</organism>
<dbReference type="GO" id="GO:0032153">
    <property type="term" value="C:cell division site"/>
    <property type="evidence" value="ECO:0007669"/>
    <property type="project" value="TreeGrafter"/>
</dbReference>
<evidence type="ECO:0000313" key="8">
    <source>
        <dbReference type="EMBL" id="SIS06444.1"/>
    </source>
</evidence>
<evidence type="ECO:0000256" key="6">
    <source>
        <dbReference type="HAMAP-Rule" id="MF_01946"/>
    </source>
</evidence>
<dbReference type="HAMAP" id="MF_01946">
    <property type="entry name" value="CetZ"/>
    <property type="match status" value="1"/>
</dbReference>
<gene>
    <name evidence="6" type="primary">cetZ</name>
    <name evidence="8" type="ORF">SAMN05421752_109116</name>
</gene>
<protein>
    <recommendedName>
        <fullName evidence="6">Tubulin-like protein CetZ</fullName>
    </recommendedName>
</protein>
<dbReference type="EMBL" id="FTNR01000009">
    <property type="protein sequence ID" value="SIS06444.1"/>
    <property type="molecule type" value="Genomic_DNA"/>
</dbReference>
<dbReference type="Pfam" id="PF00091">
    <property type="entry name" value="Tubulin"/>
    <property type="match status" value="1"/>
</dbReference>
<dbReference type="GO" id="GO:0005525">
    <property type="term" value="F:GTP binding"/>
    <property type="evidence" value="ECO:0007669"/>
    <property type="project" value="UniProtKB-UniRule"/>
</dbReference>
<dbReference type="InterPro" id="IPR045061">
    <property type="entry name" value="FtsZ/CetZ"/>
</dbReference>
<feature type="binding site" evidence="6">
    <location>
        <begin position="150"/>
        <end position="152"/>
    </location>
    <ligand>
        <name>GTP</name>
        <dbReference type="ChEBI" id="CHEBI:37565"/>
    </ligand>
</feature>
<dbReference type="PRINTS" id="PR00423">
    <property type="entry name" value="CELLDVISFTSZ"/>
</dbReference>
<dbReference type="PANTHER" id="PTHR30314:SF10">
    <property type="entry name" value="TUBULIN-LIKE PROTEIN CETZ"/>
    <property type="match status" value="1"/>
</dbReference>
<feature type="binding site" evidence="6">
    <location>
        <position position="227"/>
    </location>
    <ligand>
        <name>GTP</name>
        <dbReference type="ChEBI" id="CHEBI:37565"/>
    </ligand>
</feature>
<keyword evidence="8" id="KW-0132">Cell division</keyword>
<evidence type="ECO:0000256" key="2">
    <source>
        <dbReference type="ARBA" id="ARBA00022490"/>
    </source>
</evidence>
<dbReference type="STRING" id="308853.SAMN05421752_109116"/>
<feature type="domain" description="Tubulin/FtsZ GTPase" evidence="7">
    <location>
        <begin position="45"/>
        <end position="246"/>
    </location>
</feature>
<proteinExistence type="inferred from homology"/>
<evidence type="ECO:0000256" key="5">
    <source>
        <dbReference type="ARBA" id="ARBA00023134"/>
    </source>
</evidence>
<feature type="binding site" evidence="6">
    <location>
        <position position="182"/>
    </location>
    <ligand>
        <name>GTP</name>
        <dbReference type="ChEBI" id="CHEBI:37565"/>
    </ligand>
</feature>
<dbReference type="GO" id="GO:0003924">
    <property type="term" value="F:GTPase activity"/>
    <property type="evidence" value="ECO:0007669"/>
    <property type="project" value="InterPro"/>
</dbReference>
<dbReference type="InterPro" id="IPR036525">
    <property type="entry name" value="Tubulin/FtsZ_GTPase_sf"/>
</dbReference>
<keyword evidence="3 6" id="KW-0547">Nucleotide-binding</keyword>
<dbReference type="Gene3D" id="3.30.1330.20">
    <property type="entry name" value="Tubulin/FtsZ, C-terminal domain"/>
    <property type="match status" value="1"/>
</dbReference>
<dbReference type="InterPro" id="IPR032907">
    <property type="entry name" value="CetZ"/>
</dbReference>
<dbReference type="PANTHER" id="PTHR30314">
    <property type="entry name" value="CELL DIVISION PROTEIN FTSZ-RELATED"/>
    <property type="match status" value="1"/>
</dbReference>
<name>A0A1N7G1R1_9EURY</name>